<keyword evidence="3" id="KW-1185">Reference proteome</keyword>
<dbReference type="EMBL" id="JAUMIS010000001">
    <property type="protein sequence ID" value="MDO3720328.1"/>
    <property type="molecule type" value="Genomic_DNA"/>
</dbReference>
<proteinExistence type="predicted"/>
<sequence length="133" mass="14846">MSLVKLTNLPDLGDDRGGLVAIEESQTIPFPIKRVYYIYGTKSGTARGFHAHKALQQVAICIAGKCNMLLDDGNNRDTVELGSPNSAVAIEPMVWHEMHDFTDDCVLLVLASDHYDENDYIRDYDAFLTLVKQ</sequence>
<name>A0ABT8VWG2_9GAMM</name>
<dbReference type="Pfam" id="PF05523">
    <property type="entry name" value="FdtA"/>
    <property type="match status" value="1"/>
</dbReference>
<dbReference type="SUPFAM" id="SSF51182">
    <property type="entry name" value="RmlC-like cupins"/>
    <property type="match status" value="1"/>
</dbReference>
<accession>A0ABT8VWG2</accession>
<reference evidence="2" key="1">
    <citation type="submission" date="2023-07" db="EMBL/GenBank/DDBJ databases">
        <title>Marinobacter sp. chi1 genome sequencing and assembly.</title>
        <authorList>
            <person name="Park S."/>
        </authorList>
    </citation>
    <scope>NUCLEOTIDE SEQUENCE</scope>
    <source>
        <strain evidence="2">Chi1</strain>
    </source>
</reference>
<dbReference type="InterPro" id="IPR014710">
    <property type="entry name" value="RmlC-like_jellyroll"/>
</dbReference>
<dbReference type="Gene3D" id="2.60.120.10">
    <property type="entry name" value="Jelly Rolls"/>
    <property type="match status" value="1"/>
</dbReference>
<gene>
    <name evidence="2" type="ORF">QVZ43_01270</name>
</gene>
<comment type="caution">
    <text evidence="2">The sequence shown here is derived from an EMBL/GenBank/DDBJ whole genome shotgun (WGS) entry which is preliminary data.</text>
</comment>
<dbReference type="Proteomes" id="UP001168640">
    <property type="component" value="Unassembled WGS sequence"/>
</dbReference>
<feature type="domain" description="Sugar 3,4-ketoisomerase QdtA cupin" evidence="1">
    <location>
        <begin position="4"/>
        <end position="131"/>
    </location>
</feature>
<evidence type="ECO:0000313" key="2">
    <source>
        <dbReference type="EMBL" id="MDO3720328.1"/>
    </source>
</evidence>
<evidence type="ECO:0000259" key="1">
    <source>
        <dbReference type="Pfam" id="PF05523"/>
    </source>
</evidence>
<protein>
    <submittedName>
        <fullName evidence="2">FdtA/QdtA family cupin domain-containing protein</fullName>
    </submittedName>
</protein>
<organism evidence="2 3">
    <name type="scientific">Marinobacter suaedae</name>
    <dbReference type="NCBI Taxonomy" id="3057675"/>
    <lineage>
        <taxon>Bacteria</taxon>
        <taxon>Pseudomonadati</taxon>
        <taxon>Pseudomonadota</taxon>
        <taxon>Gammaproteobacteria</taxon>
        <taxon>Pseudomonadales</taxon>
        <taxon>Marinobacteraceae</taxon>
        <taxon>Marinobacter</taxon>
    </lineage>
</organism>
<dbReference type="RefSeq" id="WP_302908567.1">
    <property type="nucleotide sequence ID" value="NZ_JAUMIS010000001.1"/>
</dbReference>
<evidence type="ECO:0000313" key="3">
    <source>
        <dbReference type="Proteomes" id="UP001168640"/>
    </source>
</evidence>
<dbReference type="InterPro" id="IPR011051">
    <property type="entry name" value="RmlC_Cupin_sf"/>
</dbReference>
<dbReference type="InterPro" id="IPR008894">
    <property type="entry name" value="QdtA_cupin_dom"/>
</dbReference>
<dbReference type="CDD" id="cd20292">
    <property type="entry name" value="cupin_QdtA-like"/>
    <property type="match status" value="1"/>
</dbReference>